<dbReference type="InterPro" id="IPR001881">
    <property type="entry name" value="EGF-like_Ca-bd_dom"/>
</dbReference>
<dbReference type="Proteomes" id="UP000515135">
    <property type="component" value="Unplaced"/>
</dbReference>
<dbReference type="InterPro" id="IPR024731">
    <property type="entry name" value="NELL2-like_EGF"/>
</dbReference>
<feature type="disulfide bond" evidence="6">
    <location>
        <begin position="19"/>
        <end position="28"/>
    </location>
</feature>
<dbReference type="InterPro" id="IPR018097">
    <property type="entry name" value="EGF_Ca-bd_CS"/>
</dbReference>
<keyword evidence="2" id="KW-0732">Signal</keyword>
<keyword evidence="5" id="KW-0325">Glycoprotein</keyword>
<protein>
    <submittedName>
        <fullName evidence="9">Signal peptide, CUB and EGF-like domain-containing protein 2</fullName>
    </submittedName>
</protein>
<gene>
    <name evidence="9" type="primary">LOC109480410</name>
</gene>
<dbReference type="RefSeq" id="XP_019638163.1">
    <property type="nucleotide sequence ID" value="XM_019782604.1"/>
</dbReference>
<evidence type="ECO:0000259" key="7">
    <source>
        <dbReference type="PROSITE" id="PS50026"/>
    </source>
</evidence>
<dbReference type="Pfam" id="PF12947">
    <property type="entry name" value="EGF_3"/>
    <property type="match status" value="1"/>
</dbReference>
<evidence type="ECO:0000256" key="3">
    <source>
        <dbReference type="ARBA" id="ARBA00022737"/>
    </source>
</evidence>
<dbReference type="Gene3D" id="2.10.25.10">
    <property type="entry name" value="Laminin"/>
    <property type="match status" value="3"/>
</dbReference>
<reference evidence="9" key="1">
    <citation type="submission" date="2025-08" db="UniProtKB">
        <authorList>
            <consortium name="RefSeq"/>
        </authorList>
    </citation>
    <scope>IDENTIFICATION</scope>
    <source>
        <tissue evidence="9">Gonad</tissue>
    </source>
</reference>
<comment type="caution">
    <text evidence="6">Lacks conserved residue(s) required for the propagation of feature annotation.</text>
</comment>
<dbReference type="KEGG" id="bbel:109480410"/>
<keyword evidence="3" id="KW-0677">Repeat</keyword>
<evidence type="ECO:0000256" key="6">
    <source>
        <dbReference type="PROSITE-ProRule" id="PRU00076"/>
    </source>
</evidence>
<dbReference type="InterPro" id="IPR009030">
    <property type="entry name" value="Growth_fac_rcpt_cys_sf"/>
</dbReference>
<dbReference type="PANTHER" id="PTHR24050:SF28">
    <property type="entry name" value="UROMODULIN-LIKE"/>
    <property type="match status" value="1"/>
</dbReference>
<dbReference type="FunFam" id="2.10.25.10:FF:000017">
    <property type="entry name" value="latent-transforming growth factor beta-binding protein 4 isoform X1"/>
    <property type="match status" value="1"/>
</dbReference>
<dbReference type="PROSITE" id="PS00022">
    <property type="entry name" value="EGF_1"/>
    <property type="match status" value="1"/>
</dbReference>
<feature type="domain" description="EGF-like" evidence="7">
    <location>
        <begin position="1"/>
        <end position="29"/>
    </location>
</feature>
<evidence type="ECO:0000313" key="8">
    <source>
        <dbReference type="Proteomes" id="UP000515135"/>
    </source>
</evidence>
<dbReference type="FunFam" id="2.10.25.10:FF:000038">
    <property type="entry name" value="Fibrillin 2"/>
    <property type="match status" value="1"/>
</dbReference>
<evidence type="ECO:0000256" key="2">
    <source>
        <dbReference type="ARBA" id="ARBA00022729"/>
    </source>
</evidence>
<accession>A0A6P4ZN30</accession>
<dbReference type="InterPro" id="IPR000742">
    <property type="entry name" value="EGF"/>
</dbReference>
<dbReference type="PROSITE" id="PS00010">
    <property type="entry name" value="ASX_HYDROXYL"/>
    <property type="match status" value="3"/>
</dbReference>
<feature type="domain" description="EGF-like" evidence="7">
    <location>
        <begin position="30"/>
        <end position="72"/>
    </location>
</feature>
<dbReference type="SMART" id="SM00181">
    <property type="entry name" value="EGF"/>
    <property type="match status" value="3"/>
</dbReference>
<dbReference type="GeneID" id="109480410"/>
<evidence type="ECO:0000256" key="5">
    <source>
        <dbReference type="ARBA" id="ARBA00023180"/>
    </source>
</evidence>
<evidence type="ECO:0000256" key="4">
    <source>
        <dbReference type="ARBA" id="ARBA00023157"/>
    </source>
</evidence>
<keyword evidence="4 6" id="KW-1015">Disulfide bond</keyword>
<dbReference type="InterPro" id="IPR049883">
    <property type="entry name" value="NOTCH1_EGF-like"/>
</dbReference>
<dbReference type="InterPro" id="IPR052235">
    <property type="entry name" value="Nephronectin_domain"/>
</dbReference>
<dbReference type="AlphaFoldDB" id="A0A6P4ZN30"/>
<feature type="domain" description="EGF-like" evidence="7">
    <location>
        <begin position="73"/>
        <end position="113"/>
    </location>
</feature>
<keyword evidence="8" id="KW-1185">Reference proteome</keyword>
<dbReference type="SMART" id="SM00179">
    <property type="entry name" value="EGF_CA"/>
    <property type="match status" value="3"/>
</dbReference>
<proteinExistence type="predicted"/>
<dbReference type="CDD" id="cd00054">
    <property type="entry name" value="EGF_CA"/>
    <property type="match status" value="3"/>
</dbReference>
<dbReference type="Pfam" id="PF07645">
    <property type="entry name" value="EGF_CA"/>
    <property type="match status" value="1"/>
</dbReference>
<name>A0A6P4ZN30_BRABE</name>
<dbReference type="OrthoDB" id="5912995at2759"/>
<dbReference type="SUPFAM" id="SSF57184">
    <property type="entry name" value="Growth factor receptor domain"/>
    <property type="match status" value="1"/>
</dbReference>
<dbReference type="PROSITE" id="PS01187">
    <property type="entry name" value="EGF_CA"/>
    <property type="match status" value="1"/>
</dbReference>
<keyword evidence="1 6" id="KW-0245">EGF-like domain</keyword>
<dbReference type="PROSITE" id="PS01186">
    <property type="entry name" value="EGF_2"/>
    <property type="match status" value="3"/>
</dbReference>
<dbReference type="GO" id="GO:0005509">
    <property type="term" value="F:calcium ion binding"/>
    <property type="evidence" value="ECO:0007669"/>
    <property type="project" value="InterPro"/>
</dbReference>
<dbReference type="InterPro" id="IPR000152">
    <property type="entry name" value="EGF-type_Asp/Asn_hydroxyl_site"/>
</dbReference>
<evidence type="ECO:0000313" key="9">
    <source>
        <dbReference type="RefSeq" id="XP_019638163.1"/>
    </source>
</evidence>
<dbReference type="PANTHER" id="PTHR24050">
    <property type="entry name" value="PA14 DOMAIN-CONTAINING PROTEIN"/>
    <property type="match status" value="1"/>
</dbReference>
<organism evidence="8 9">
    <name type="scientific">Branchiostoma belcheri</name>
    <name type="common">Amphioxus</name>
    <dbReference type="NCBI Taxonomy" id="7741"/>
    <lineage>
        <taxon>Eukaryota</taxon>
        <taxon>Metazoa</taxon>
        <taxon>Chordata</taxon>
        <taxon>Cephalochordata</taxon>
        <taxon>Leptocardii</taxon>
        <taxon>Amphioxiformes</taxon>
        <taxon>Branchiostomatidae</taxon>
        <taxon>Branchiostoma</taxon>
    </lineage>
</organism>
<sequence length="420" mass="46395">MCSEGYGCVNSPGSYTCNCAEGYSGQYCNDINECEEEPHPCGENTECENTGGSYRCNCVDGFKADVGGYNCTDIDECDPVYRLCSPHANCTNTLGSYVCTCKEGFSGNGTACHALPNTTIDIVTTAPTPSLSPADFGWSVGGSIVEASWSPGDTTTIDIDCDRPGGARPCISSDYQVITNVTSHSGSQCWNYKRGRRNGEPGAGTPFSPQLNVAVGRSDGNYTGQADSFYASFWFKAAKEYTDTDTFGDGSRIMVAAGDPEGTWASSNYLEVRLESRYRAKVSVRTRESWPSYEQCAQSKNCGEDFGYLSQDGYQVVAENLEPTEWHKVEMTLRAKPEDYADEWRYVVDGRYRAEGGAYYKTKQYDEGRYLYVNRLNFAAMHPPDDNKKGFYFDDVYYKAFNSANPNVILAEYRTSFEAN</sequence>
<dbReference type="PROSITE" id="PS50026">
    <property type="entry name" value="EGF_3"/>
    <property type="match status" value="3"/>
</dbReference>
<evidence type="ECO:0000256" key="1">
    <source>
        <dbReference type="ARBA" id="ARBA00022536"/>
    </source>
</evidence>